<dbReference type="InterPro" id="IPR012331">
    <property type="entry name" value="Clathrin_H-chain_linker"/>
</dbReference>
<dbReference type="InterPro" id="IPR016024">
    <property type="entry name" value="ARM-type_fold"/>
</dbReference>
<evidence type="ECO:0000313" key="6">
    <source>
        <dbReference type="Proteomes" id="UP000319801"/>
    </source>
</evidence>
<dbReference type="Gene3D" id="1.25.40.30">
    <property type="match status" value="1"/>
</dbReference>
<keyword evidence="1 3" id="KW-0175">Coiled coil</keyword>
<evidence type="ECO:0000259" key="4">
    <source>
        <dbReference type="Pfam" id="PF15739"/>
    </source>
</evidence>
<dbReference type="SUPFAM" id="SSF48371">
    <property type="entry name" value="ARM repeat"/>
    <property type="match status" value="1"/>
</dbReference>
<dbReference type="Pfam" id="PF13838">
    <property type="entry name" value="Clathrin_H_link"/>
    <property type="match status" value="1"/>
</dbReference>
<accession>A0A556U887</accession>
<feature type="coiled-coil region" evidence="3">
    <location>
        <begin position="203"/>
        <end position="230"/>
    </location>
</feature>
<dbReference type="PIRSF" id="PIRSF037469">
    <property type="entry name" value="Clathrin_H-chain-rel"/>
    <property type="match status" value="1"/>
</dbReference>
<reference evidence="5 6" key="1">
    <citation type="journal article" date="2019" name="Genome Biol. Evol.">
        <title>Whole-Genome Sequencing of the Giant Devil Catfish, Bagarius yarrelli.</title>
        <authorList>
            <person name="Jiang W."/>
            <person name="Lv Y."/>
            <person name="Cheng L."/>
            <person name="Yang K."/>
            <person name="Chao B."/>
            <person name="Wang X."/>
            <person name="Li Y."/>
            <person name="Pan X."/>
            <person name="You X."/>
            <person name="Zhang Y."/>
            <person name="Yang J."/>
            <person name="Li J."/>
            <person name="Zhang X."/>
            <person name="Liu S."/>
            <person name="Sun C."/>
            <person name="Yang J."/>
            <person name="Shi Q."/>
        </authorList>
    </citation>
    <scope>NUCLEOTIDE SEQUENCE [LARGE SCALE GENOMIC DNA]</scope>
    <source>
        <strain evidence="5">JWS20170419001</strain>
        <tissue evidence="5">Muscle</tissue>
    </source>
</reference>
<dbReference type="Pfam" id="PF15739">
    <property type="entry name" value="TSNAXIP1_N"/>
    <property type="match status" value="1"/>
</dbReference>
<dbReference type="Proteomes" id="UP000319801">
    <property type="component" value="Unassembled WGS sequence"/>
</dbReference>
<evidence type="ECO:0000256" key="3">
    <source>
        <dbReference type="SAM" id="Coils"/>
    </source>
</evidence>
<keyword evidence="6" id="KW-1185">Reference proteome</keyword>
<dbReference type="PANTHER" id="PTHR10292">
    <property type="entry name" value="CLATHRIN HEAVY CHAIN RELATED"/>
    <property type="match status" value="1"/>
</dbReference>
<dbReference type="InterPro" id="IPR017212">
    <property type="entry name" value="CLHC1"/>
</dbReference>
<dbReference type="AlphaFoldDB" id="A0A556U887"/>
<dbReference type="InterPro" id="IPR032755">
    <property type="entry name" value="TSNAXIP1_N"/>
</dbReference>
<dbReference type="EMBL" id="VCAZ01000062">
    <property type="protein sequence ID" value="TSN95652.1"/>
    <property type="molecule type" value="Genomic_DNA"/>
</dbReference>
<dbReference type="OrthoDB" id="2113814at2759"/>
<protein>
    <recommendedName>
        <fullName evidence="2">Clathrin heavy chain linker domain-containing protein 1</fullName>
    </recommendedName>
</protein>
<evidence type="ECO:0000256" key="2">
    <source>
        <dbReference type="PIRNR" id="PIRNR037469"/>
    </source>
</evidence>
<evidence type="ECO:0000313" key="5">
    <source>
        <dbReference type="EMBL" id="TSN95652.1"/>
    </source>
</evidence>
<name>A0A556U887_BAGYA</name>
<proteinExistence type="predicted"/>
<evidence type="ECO:0000256" key="1">
    <source>
        <dbReference type="ARBA" id="ARBA00023054"/>
    </source>
</evidence>
<gene>
    <name evidence="5" type="ORF">Baya_9766</name>
</gene>
<sequence length="587" mass="66408">MEFTGQTAPLFESASDRSFMKSLTDFIKSEKELLCCPDEGPDEQRYYIYSTAFEKIIDYVTSYKPILTAIKKEYDDLIASVKDDQHQAQVAHGKLKAKLAQPTSLMYYQRKAAQLQERIATIQQNTADLQAEIKRLQKSKNIYEDSQQLETLKSTASIGPIPGLTLSELVNPESLDKHLEHLNQKRNKLLDRKKNEYVPVQVHNELDVKMKAILNQRDELSEENDKLLLRNKQLTYLNEALSRWHKSRSHTPLFPLLYSELKHVAEMKVSENDRFSFYIGKAGNNDPDKIKESKRLADYHESFVTLFESGDYKTAAFHAATSPQGILRDIHVLEKFKAVTVYKGVLPPVLLFFRLLMISAPPGKPLPERLSLEGVQCALQHGCIELVTFGVSQHKLTYTEALGDLICRHGDDDLRVADTCLALAQIIYSACGVLRKSALSMCKRGLIAAAVEFIYYNKEFTMDDCVFVLRELPSVALLKDFTQPCSTTPALMSVGFICHYLLNTDQEDLAFNLLEQIHAEGQGALEKTILEDEMSSLENWSEIATRCEQTDRLLLAQDIISTLLLQDGAVHLSSGLDGAELMEHVFM</sequence>
<feature type="coiled-coil region" evidence="3">
    <location>
        <begin position="105"/>
        <end position="146"/>
    </location>
</feature>
<organism evidence="5 6">
    <name type="scientific">Bagarius yarrelli</name>
    <name type="common">Goonch</name>
    <name type="synonym">Bagrus yarrelli</name>
    <dbReference type="NCBI Taxonomy" id="175774"/>
    <lineage>
        <taxon>Eukaryota</taxon>
        <taxon>Metazoa</taxon>
        <taxon>Chordata</taxon>
        <taxon>Craniata</taxon>
        <taxon>Vertebrata</taxon>
        <taxon>Euteleostomi</taxon>
        <taxon>Actinopterygii</taxon>
        <taxon>Neopterygii</taxon>
        <taxon>Teleostei</taxon>
        <taxon>Ostariophysi</taxon>
        <taxon>Siluriformes</taxon>
        <taxon>Sisoridae</taxon>
        <taxon>Sisorinae</taxon>
        <taxon>Bagarius</taxon>
    </lineage>
</organism>
<feature type="domain" description="Translin-associated factor X-interacting protein 1 N-terminal" evidence="4">
    <location>
        <begin position="26"/>
        <end position="136"/>
    </location>
</feature>
<dbReference type="PANTHER" id="PTHR10292:SF11">
    <property type="entry name" value="CLATHRIN HEAVY CHAIN LINKER DOMAIN-CONTAINING PROTEIN 1"/>
    <property type="match status" value="1"/>
</dbReference>
<comment type="caution">
    <text evidence="5">The sequence shown here is derived from an EMBL/GenBank/DDBJ whole genome shotgun (WGS) entry which is preliminary data.</text>
</comment>